<reference evidence="1 2" key="1">
    <citation type="submission" date="2017-05" db="EMBL/GenBank/DDBJ databases">
        <title>Functional genome analysis of Paenibacillus pasadenensis strain R16: insights on endophytic life style and antifungal activity.</title>
        <authorList>
            <person name="Passera A."/>
            <person name="Marcolungo L."/>
            <person name="Casati P."/>
            <person name="Brasca M."/>
            <person name="Quaglino F."/>
            <person name="Delledonne M."/>
        </authorList>
    </citation>
    <scope>NUCLEOTIDE SEQUENCE [LARGE SCALE GENOMIC DNA]</scope>
    <source>
        <strain evidence="1 2">R16</strain>
    </source>
</reference>
<sequence length="258" mass="27547">MLGSSLSYSSVSRTSSYSSVRRPYAAAPHAYRFPFRLSHLYLLVSLAVLLMSWESVRENAAIAPGGIPNEAIRLRILANSDSAVDQAVKRAVRDAVVAEMNGWAAGPQTIEQARAALQARMGDIEAVVARKLQARGFDYGFKAELGLAEFPTKIYGEKVYPAGDYEALRITLGAGDGQNWWCVLFPPLCFVDADSGEAVPKAEAAAAKGGAVQASASVQDGAKTTAAAPAEPGEAPQAKFFVWELLESLFAFLRGLFA</sequence>
<evidence type="ECO:0000313" key="1">
    <source>
        <dbReference type="EMBL" id="PLT48362.1"/>
    </source>
</evidence>
<dbReference type="InterPro" id="IPR014202">
    <property type="entry name" value="Spore_II_R"/>
</dbReference>
<dbReference type="NCBIfam" id="TIGR02837">
    <property type="entry name" value="spore_II_R"/>
    <property type="match status" value="1"/>
</dbReference>
<dbReference type="Pfam" id="PF09551">
    <property type="entry name" value="Spore_II_R"/>
    <property type="match status" value="1"/>
</dbReference>
<protein>
    <submittedName>
        <fullName evidence="1">Stage II sporulation protein required for processing of pro-sigma-E (SpoIIR)</fullName>
    </submittedName>
</protein>
<evidence type="ECO:0000313" key="2">
    <source>
        <dbReference type="Proteomes" id="UP000234789"/>
    </source>
</evidence>
<accession>A0A2N5NDG6</accession>
<proteinExistence type="predicted"/>
<dbReference type="RefSeq" id="WP_101807614.1">
    <property type="nucleotide sequence ID" value="NZ_NFEZ01000001.1"/>
</dbReference>
<name>A0A2N5NDG6_9BACL</name>
<gene>
    <name evidence="1" type="ORF">B8V81_0494</name>
</gene>
<dbReference type="Proteomes" id="UP000234789">
    <property type="component" value="Unassembled WGS sequence"/>
</dbReference>
<dbReference type="AlphaFoldDB" id="A0A2N5NDG6"/>
<dbReference type="EMBL" id="NFEZ01000001">
    <property type="protein sequence ID" value="PLT48362.1"/>
    <property type="molecule type" value="Genomic_DNA"/>
</dbReference>
<keyword evidence="2" id="KW-1185">Reference proteome</keyword>
<comment type="caution">
    <text evidence="1">The sequence shown here is derived from an EMBL/GenBank/DDBJ whole genome shotgun (WGS) entry which is preliminary data.</text>
</comment>
<organism evidence="1 2">
    <name type="scientific">Paenibacillus pasadenensis</name>
    <dbReference type="NCBI Taxonomy" id="217090"/>
    <lineage>
        <taxon>Bacteria</taxon>
        <taxon>Bacillati</taxon>
        <taxon>Bacillota</taxon>
        <taxon>Bacilli</taxon>
        <taxon>Bacillales</taxon>
        <taxon>Paenibacillaceae</taxon>
        <taxon>Paenibacillus</taxon>
    </lineage>
</organism>